<comment type="similarity">
    <text evidence="3">Belongs to the RimP family.</text>
</comment>
<evidence type="ECO:0000259" key="5">
    <source>
        <dbReference type="Pfam" id="PF17384"/>
    </source>
</evidence>
<organism evidence="6 7">
    <name type="scientific">Phormidium yuhuli AB48</name>
    <dbReference type="NCBI Taxonomy" id="2940671"/>
    <lineage>
        <taxon>Bacteria</taxon>
        <taxon>Bacillati</taxon>
        <taxon>Cyanobacteriota</taxon>
        <taxon>Cyanophyceae</taxon>
        <taxon>Oscillatoriophycideae</taxon>
        <taxon>Oscillatoriales</taxon>
        <taxon>Oscillatoriaceae</taxon>
        <taxon>Phormidium</taxon>
        <taxon>Phormidium yuhuli</taxon>
    </lineage>
</organism>
<proteinExistence type="inferred from homology"/>
<evidence type="ECO:0000259" key="4">
    <source>
        <dbReference type="Pfam" id="PF02576"/>
    </source>
</evidence>
<comment type="subcellular location">
    <subcellularLocation>
        <location evidence="3">Cytoplasm</location>
    </subcellularLocation>
</comment>
<keyword evidence="2 3" id="KW-0690">Ribosome biogenesis</keyword>
<dbReference type="Pfam" id="PF02576">
    <property type="entry name" value="RimP_N"/>
    <property type="match status" value="1"/>
</dbReference>
<feature type="domain" description="Ribosome maturation factor RimP C-terminal" evidence="5">
    <location>
        <begin position="88"/>
        <end position="149"/>
    </location>
</feature>
<dbReference type="EMBL" id="CP098611">
    <property type="protein sequence ID" value="USR89279.1"/>
    <property type="molecule type" value="Genomic_DNA"/>
</dbReference>
<keyword evidence="7" id="KW-1185">Reference proteome</keyword>
<dbReference type="SUPFAM" id="SSF74942">
    <property type="entry name" value="YhbC-like, C-terminal domain"/>
    <property type="match status" value="1"/>
</dbReference>
<dbReference type="Gene3D" id="3.30.300.70">
    <property type="entry name" value="RimP-like superfamily, N-terminal"/>
    <property type="match status" value="1"/>
</dbReference>
<feature type="domain" description="Ribosome maturation factor RimP N-terminal" evidence="4">
    <location>
        <begin position="13"/>
        <end position="84"/>
    </location>
</feature>
<dbReference type="CDD" id="cd01734">
    <property type="entry name" value="YlxS_C"/>
    <property type="match status" value="1"/>
</dbReference>
<dbReference type="NCBIfam" id="NF000935">
    <property type="entry name" value="PRK00092.3-3"/>
    <property type="match status" value="1"/>
</dbReference>
<dbReference type="InterPro" id="IPR028998">
    <property type="entry name" value="RimP_C"/>
</dbReference>
<gene>
    <name evidence="3 6" type="primary">rimP</name>
    <name evidence="6" type="ORF">NEA10_10260</name>
</gene>
<dbReference type="InterPro" id="IPR036847">
    <property type="entry name" value="RimP_C_sf"/>
</dbReference>
<sequence length="150" mass="16482">MTHPLIPQILDLATPVAQDLGLDVVAAVFQTNQRPPVLRIDIRNPQDETSLNDCEAMSRALEAVLDASDSIPEAYVLEVSSPGLSDILNSDRDFISFKGFSVSITTEEPYKGQTHWSGHLIERNEESIRLSCKGKAIAIPRSLVVNVQLN</sequence>
<protein>
    <recommendedName>
        <fullName evidence="3">Ribosome maturation factor RimP</fullName>
    </recommendedName>
</protein>
<dbReference type="InterPro" id="IPR028989">
    <property type="entry name" value="RimP_N"/>
</dbReference>
<dbReference type="PANTHER" id="PTHR33867:SF1">
    <property type="entry name" value="RIBOSOME MATURATION FACTOR RIMP"/>
    <property type="match status" value="1"/>
</dbReference>
<comment type="function">
    <text evidence="3">Required for maturation of 30S ribosomal subunits.</text>
</comment>
<dbReference type="InterPro" id="IPR035956">
    <property type="entry name" value="RimP_N_sf"/>
</dbReference>
<evidence type="ECO:0000313" key="7">
    <source>
        <dbReference type="Proteomes" id="UP001056708"/>
    </source>
</evidence>
<dbReference type="InterPro" id="IPR003728">
    <property type="entry name" value="Ribosome_maturation_RimP"/>
</dbReference>
<evidence type="ECO:0000256" key="3">
    <source>
        <dbReference type="HAMAP-Rule" id="MF_01077"/>
    </source>
</evidence>
<accession>A0ABY5AJB2</accession>
<dbReference type="Proteomes" id="UP001056708">
    <property type="component" value="Chromosome"/>
</dbReference>
<reference evidence="6" key="1">
    <citation type="submission" date="2022-06" db="EMBL/GenBank/DDBJ databases">
        <title>Genome sequence of Phormidium yuhuli AB48 isolated from an industrial photobioreactor environment.</title>
        <authorList>
            <person name="Qiu Y."/>
            <person name="Noonan A.J.C."/>
            <person name="Dofher K."/>
            <person name="Koch M."/>
            <person name="Kieft B."/>
            <person name="Lin X."/>
            <person name="Ziels R.M."/>
            <person name="Hallam S.J."/>
        </authorList>
    </citation>
    <scope>NUCLEOTIDE SEQUENCE</scope>
    <source>
        <strain evidence="6">AB48</strain>
    </source>
</reference>
<evidence type="ECO:0000313" key="6">
    <source>
        <dbReference type="EMBL" id="USR89279.1"/>
    </source>
</evidence>
<dbReference type="Gene3D" id="2.30.30.180">
    <property type="entry name" value="Ribosome maturation factor RimP, C-terminal domain"/>
    <property type="match status" value="1"/>
</dbReference>
<evidence type="ECO:0000256" key="2">
    <source>
        <dbReference type="ARBA" id="ARBA00022517"/>
    </source>
</evidence>
<name>A0ABY5AJB2_9CYAN</name>
<evidence type="ECO:0000256" key="1">
    <source>
        <dbReference type="ARBA" id="ARBA00022490"/>
    </source>
</evidence>
<keyword evidence="1 3" id="KW-0963">Cytoplasm</keyword>
<dbReference type="HAMAP" id="MF_01077">
    <property type="entry name" value="RimP"/>
    <property type="match status" value="1"/>
</dbReference>
<dbReference type="Pfam" id="PF17384">
    <property type="entry name" value="DUF150_C"/>
    <property type="match status" value="1"/>
</dbReference>
<dbReference type="SUPFAM" id="SSF75420">
    <property type="entry name" value="YhbC-like, N-terminal domain"/>
    <property type="match status" value="1"/>
</dbReference>
<dbReference type="PANTHER" id="PTHR33867">
    <property type="entry name" value="RIBOSOME MATURATION FACTOR RIMP"/>
    <property type="match status" value="1"/>
</dbReference>
<dbReference type="RefSeq" id="WP_252659365.1">
    <property type="nucleotide sequence ID" value="NZ_CP098611.1"/>
</dbReference>